<feature type="domain" description="RecA family profile 1" evidence="8">
    <location>
        <begin position="88"/>
        <end position="274"/>
    </location>
</feature>
<keyword evidence="3" id="KW-0227">DNA damage</keyword>
<dbReference type="EMBL" id="CP138584">
    <property type="protein sequence ID" value="WPH01090.1"/>
    <property type="molecule type" value="Genomic_DNA"/>
</dbReference>
<evidence type="ECO:0000259" key="8">
    <source>
        <dbReference type="PROSITE" id="PS50162"/>
    </source>
</evidence>
<protein>
    <submittedName>
        <fullName evidence="9">DNA repair protein rhp57</fullName>
    </submittedName>
</protein>
<dbReference type="PANTHER" id="PTHR22942">
    <property type="entry name" value="RECA/RAD51/RADA DNA STRAND-PAIRING FAMILY MEMBER"/>
    <property type="match status" value="1"/>
</dbReference>
<dbReference type="Pfam" id="PF08423">
    <property type="entry name" value="Rad51"/>
    <property type="match status" value="1"/>
</dbReference>
<dbReference type="InterPro" id="IPR027417">
    <property type="entry name" value="P-loop_NTPase"/>
</dbReference>
<evidence type="ECO:0000313" key="9">
    <source>
        <dbReference type="EMBL" id="WPH01090.1"/>
    </source>
</evidence>
<dbReference type="GO" id="GO:0006312">
    <property type="term" value="P:mitotic recombination"/>
    <property type="evidence" value="ECO:0007669"/>
    <property type="project" value="TreeGrafter"/>
</dbReference>
<feature type="compositionally biased region" description="Polar residues" evidence="7">
    <location>
        <begin position="279"/>
        <end position="298"/>
    </location>
</feature>
<dbReference type="GO" id="GO:0005524">
    <property type="term" value="F:ATP binding"/>
    <property type="evidence" value="ECO:0007669"/>
    <property type="project" value="UniProtKB-KW"/>
</dbReference>
<keyword evidence="5" id="KW-0234">DNA repair</keyword>
<dbReference type="PROSITE" id="PS50162">
    <property type="entry name" value="RECA_2"/>
    <property type="match status" value="1"/>
</dbReference>
<dbReference type="Gene3D" id="3.40.50.300">
    <property type="entry name" value="P-loop containing nucleotide triphosphate hydrolases"/>
    <property type="match status" value="1"/>
</dbReference>
<keyword evidence="6" id="KW-0539">Nucleus</keyword>
<evidence type="ECO:0000256" key="5">
    <source>
        <dbReference type="ARBA" id="ARBA00023204"/>
    </source>
</evidence>
<dbReference type="InterPro" id="IPR013632">
    <property type="entry name" value="Rad51_C"/>
</dbReference>
<keyword evidence="4" id="KW-0067">ATP-binding</keyword>
<dbReference type="InterPro" id="IPR020588">
    <property type="entry name" value="RecA_ATP-bd"/>
</dbReference>
<evidence type="ECO:0000256" key="3">
    <source>
        <dbReference type="ARBA" id="ARBA00022763"/>
    </source>
</evidence>
<dbReference type="GO" id="GO:0003697">
    <property type="term" value="F:single-stranded DNA binding"/>
    <property type="evidence" value="ECO:0007669"/>
    <property type="project" value="TreeGrafter"/>
</dbReference>
<dbReference type="Proteomes" id="UP001303373">
    <property type="component" value="Chromosome 5"/>
</dbReference>
<dbReference type="AlphaFoldDB" id="A0AAQ3M4D6"/>
<dbReference type="CDD" id="cd19491">
    <property type="entry name" value="XRCC3"/>
    <property type="match status" value="1"/>
</dbReference>
<dbReference type="GO" id="GO:0003690">
    <property type="term" value="F:double-stranded DNA binding"/>
    <property type="evidence" value="ECO:0007669"/>
    <property type="project" value="TreeGrafter"/>
</dbReference>
<evidence type="ECO:0000256" key="6">
    <source>
        <dbReference type="ARBA" id="ARBA00023242"/>
    </source>
</evidence>
<dbReference type="InterPro" id="IPR047348">
    <property type="entry name" value="XRCC3-like_C"/>
</dbReference>
<evidence type="ECO:0000256" key="2">
    <source>
        <dbReference type="ARBA" id="ARBA00022741"/>
    </source>
</evidence>
<dbReference type="GO" id="GO:0000150">
    <property type="term" value="F:DNA strand exchange activity"/>
    <property type="evidence" value="ECO:0007669"/>
    <property type="project" value="TreeGrafter"/>
</dbReference>
<evidence type="ECO:0000313" key="10">
    <source>
        <dbReference type="Proteomes" id="UP001303373"/>
    </source>
</evidence>
<keyword evidence="2" id="KW-0547">Nucleotide-binding</keyword>
<sequence>MTNLLRVLPDFDLKPYSHILPSLEKALVSTGDLLTLEPVDVAKRAHVPPGEVKKLLDDLVQRLRTSFAPSADTSHEGESPLKKSTLDGRKLISTLDVHIDATLNGGIPAGYLTEVVGESAVGKTQFLLTLLLAVQLPPPLGLGKSALYISTEAPLPTSRLAQILEAHPRLSTLGPKDKPSLARVHSTHIHDLEAQDHILRYQVPVIVARHDVGIVILDSVAANYRPEFGKSESGASKNAAVSFGERSTQLIQLGALLRSLAQKNDLAVVVANQVADRFQSNPSHSRHSTQISQQSRQDSPLPPSRGYTGHPKSITESAQPSDCVPLISTSDPLSFDHQQAFTTGWGDEASPFTLSNGSANLKTPSLGLTWTNQLATRIALLKEPIYEDKMYAPGEERSVKGWRRRVKVVFSAWGKEGQTEFEVIRAGVKSCQIGRDDSL</sequence>
<proteinExistence type="predicted"/>
<reference evidence="9 10" key="1">
    <citation type="submission" date="2023-11" db="EMBL/GenBank/DDBJ databases">
        <title>An acidophilic fungus is an integral part of prey digestion in a carnivorous sundew plant.</title>
        <authorList>
            <person name="Tsai I.J."/>
        </authorList>
    </citation>
    <scope>NUCLEOTIDE SEQUENCE [LARGE SCALE GENOMIC DNA]</scope>
    <source>
        <strain evidence="9">169a</strain>
    </source>
</reference>
<dbReference type="GO" id="GO:0061982">
    <property type="term" value="P:meiosis I cell cycle process"/>
    <property type="evidence" value="ECO:0007669"/>
    <property type="project" value="UniProtKB-ARBA"/>
</dbReference>
<feature type="region of interest" description="Disordered" evidence="7">
    <location>
        <begin position="279"/>
        <end position="329"/>
    </location>
</feature>
<evidence type="ECO:0000256" key="1">
    <source>
        <dbReference type="ARBA" id="ARBA00004123"/>
    </source>
</evidence>
<comment type="subcellular location">
    <subcellularLocation>
        <location evidence="1">Nucleus</location>
    </subcellularLocation>
</comment>
<evidence type="ECO:0000256" key="7">
    <source>
        <dbReference type="SAM" id="MobiDB-lite"/>
    </source>
</evidence>
<keyword evidence="10" id="KW-1185">Reference proteome</keyword>
<dbReference type="SUPFAM" id="SSF52540">
    <property type="entry name" value="P-loop containing nucleoside triphosphate hydrolases"/>
    <property type="match status" value="1"/>
</dbReference>
<dbReference type="GO" id="GO:0140664">
    <property type="term" value="F:ATP-dependent DNA damage sensor activity"/>
    <property type="evidence" value="ECO:0007669"/>
    <property type="project" value="InterPro"/>
</dbReference>
<dbReference type="GO" id="GO:0005634">
    <property type="term" value="C:nucleus"/>
    <property type="evidence" value="ECO:0007669"/>
    <property type="project" value="UniProtKB-SubCell"/>
</dbReference>
<dbReference type="GO" id="GO:0042148">
    <property type="term" value="P:DNA strand invasion"/>
    <property type="evidence" value="ECO:0007669"/>
    <property type="project" value="TreeGrafter"/>
</dbReference>
<accession>A0AAQ3M4D6</accession>
<dbReference type="PANTHER" id="PTHR22942:SF66">
    <property type="entry name" value="RE19845P"/>
    <property type="match status" value="1"/>
</dbReference>
<organism evidence="9 10">
    <name type="scientific">Acrodontium crateriforme</name>
    <dbReference type="NCBI Taxonomy" id="150365"/>
    <lineage>
        <taxon>Eukaryota</taxon>
        <taxon>Fungi</taxon>
        <taxon>Dikarya</taxon>
        <taxon>Ascomycota</taxon>
        <taxon>Pezizomycotina</taxon>
        <taxon>Dothideomycetes</taxon>
        <taxon>Dothideomycetidae</taxon>
        <taxon>Mycosphaerellales</taxon>
        <taxon>Teratosphaeriaceae</taxon>
        <taxon>Acrodontium</taxon>
    </lineage>
</organism>
<evidence type="ECO:0000256" key="4">
    <source>
        <dbReference type="ARBA" id="ARBA00022840"/>
    </source>
</evidence>
<name>A0AAQ3M4D6_9PEZI</name>
<dbReference type="GO" id="GO:0000730">
    <property type="term" value="P:DNA recombinase assembly"/>
    <property type="evidence" value="ECO:0007669"/>
    <property type="project" value="TreeGrafter"/>
</dbReference>
<gene>
    <name evidence="9" type="ORF">R9X50_00392500</name>
</gene>